<feature type="compositionally biased region" description="Basic and acidic residues" evidence="1">
    <location>
        <begin position="80"/>
        <end position="111"/>
    </location>
</feature>
<sequence length="171" mass="18314">MPRPSPPSCCPPRCRTARTGRRPRRCRRRARTGVRRPGPRRAGTSSGTSTAGGSGKHTPDDRSGPGDSEGSRDNLGTGELGKDRQRELDSRLKADLCEEYRKGRLDDDRRERLSRLADGLLRIPAYCASVLEGDSGGTTRRDSPLGGGGTLRAPSLTPAVPEGSAPLRAGR</sequence>
<keyword evidence="3" id="KW-1185">Reference proteome</keyword>
<feature type="compositionally biased region" description="Pro residues" evidence="1">
    <location>
        <begin position="1"/>
        <end position="10"/>
    </location>
</feature>
<proteinExistence type="predicted"/>
<protein>
    <submittedName>
        <fullName evidence="2">Uncharacterized protein</fullName>
    </submittedName>
</protein>
<evidence type="ECO:0000313" key="3">
    <source>
        <dbReference type="Proteomes" id="UP000187151"/>
    </source>
</evidence>
<organism evidence="2 3">
    <name type="scientific">Streptomyces amritsarensis</name>
    <dbReference type="NCBI Taxonomy" id="681158"/>
    <lineage>
        <taxon>Bacteria</taxon>
        <taxon>Bacillati</taxon>
        <taxon>Actinomycetota</taxon>
        <taxon>Actinomycetes</taxon>
        <taxon>Kitasatosporales</taxon>
        <taxon>Streptomycetaceae</taxon>
        <taxon>Streptomyces</taxon>
    </lineage>
</organism>
<name>A0ABX3FYT1_9ACTN</name>
<dbReference type="Proteomes" id="UP000187151">
    <property type="component" value="Unassembled WGS sequence"/>
</dbReference>
<feature type="region of interest" description="Disordered" evidence="1">
    <location>
        <begin position="131"/>
        <end position="171"/>
    </location>
</feature>
<dbReference type="EMBL" id="MQUR01000091">
    <property type="protein sequence ID" value="OLZ57957.1"/>
    <property type="molecule type" value="Genomic_DNA"/>
</dbReference>
<evidence type="ECO:0000256" key="1">
    <source>
        <dbReference type="SAM" id="MobiDB-lite"/>
    </source>
</evidence>
<reference evidence="2 3" key="1">
    <citation type="submission" date="2016-01" db="EMBL/GenBank/DDBJ databases">
        <title>Streptomyces amritsarensis strain MTCC 11845 genome sequencing and assembly.</title>
        <authorList>
            <person name="Sharma D."/>
            <person name="Nair G.R."/>
            <person name="Kaur G."/>
            <person name="Manhas R.K."/>
            <person name="Mayilraj S."/>
        </authorList>
    </citation>
    <scope>NUCLEOTIDE SEQUENCE [LARGE SCALE GENOMIC DNA]</scope>
    <source>
        <strain evidence="2 3">MTCC 11845</strain>
    </source>
</reference>
<gene>
    <name evidence="2" type="ORF">AVW11_28760</name>
</gene>
<feature type="compositionally biased region" description="Basic residues" evidence="1">
    <location>
        <begin position="15"/>
        <end position="39"/>
    </location>
</feature>
<evidence type="ECO:0000313" key="2">
    <source>
        <dbReference type="EMBL" id="OLZ57957.1"/>
    </source>
</evidence>
<accession>A0ABX3FYT1</accession>
<feature type="compositionally biased region" description="Basic and acidic residues" evidence="1">
    <location>
        <begin position="57"/>
        <end position="72"/>
    </location>
</feature>
<dbReference type="RefSeq" id="WP_076046477.1">
    <property type="nucleotide sequence ID" value="NZ_MQUR01000091.1"/>
</dbReference>
<comment type="caution">
    <text evidence="2">The sequence shown here is derived from an EMBL/GenBank/DDBJ whole genome shotgun (WGS) entry which is preliminary data.</text>
</comment>
<feature type="compositionally biased region" description="Low complexity" evidence="1">
    <location>
        <begin position="40"/>
        <end position="49"/>
    </location>
</feature>
<feature type="region of interest" description="Disordered" evidence="1">
    <location>
        <begin position="1"/>
        <end position="111"/>
    </location>
</feature>